<comment type="PTM">
    <text evidence="4">Cleaved by autocatalysis into a large and a small subunit.</text>
</comment>
<comment type="catalytic activity">
    <reaction evidence="1 4">
        <text>an S-substituted glutathione + H2O = an S-substituted L-cysteinylglycine + L-glutamate</text>
        <dbReference type="Rhea" id="RHEA:59468"/>
        <dbReference type="ChEBI" id="CHEBI:15377"/>
        <dbReference type="ChEBI" id="CHEBI:29985"/>
        <dbReference type="ChEBI" id="CHEBI:90779"/>
        <dbReference type="ChEBI" id="CHEBI:143103"/>
        <dbReference type="EC" id="3.4.19.13"/>
    </reaction>
</comment>
<evidence type="ECO:0000313" key="5">
    <source>
        <dbReference type="EMBL" id="MDQ7247231.1"/>
    </source>
</evidence>
<comment type="catalytic activity">
    <reaction evidence="3 4">
        <text>an N-terminal (5-L-glutamyl)-[peptide] + an alpha-amino acid = 5-L-glutamyl amino acid + an N-terminal L-alpha-aminoacyl-[peptide]</text>
        <dbReference type="Rhea" id="RHEA:23904"/>
        <dbReference type="Rhea" id="RHEA-COMP:9780"/>
        <dbReference type="Rhea" id="RHEA-COMP:9795"/>
        <dbReference type="ChEBI" id="CHEBI:77644"/>
        <dbReference type="ChEBI" id="CHEBI:78597"/>
        <dbReference type="ChEBI" id="CHEBI:78599"/>
        <dbReference type="ChEBI" id="CHEBI:78608"/>
        <dbReference type="EC" id="2.3.2.2"/>
    </reaction>
</comment>
<dbReference type="InterPro" id="IPR052896">
    <property type="entry name" value="GGT-like_enzyme"/>
</dbReference>
<dbReference type="EC" id="3.4.19.13" evidence="4"/>
<comment type="caution">
    <text evidence="5">The sequence shown here is derived from an EMBL/GenBank/DDBJ whole genome shotgun (WGS) entry which is preliminary data.</text>
</comment>
<accession>A0ABU0YHN6</accession>
<comment type="similarity">
    <text evidence="4">Belongs to the gamma-glutamyltransferase family.</text>
</comment>
<dbReference type="PANTHER" id="PTHR43881">
    <property type="entry name" value="GAMMA-GLUTAMYLTRANSPEPTIDASE (AFU_ORTHOLOGUE AFUA_4G13580)"/>
    <property type="match status" value="1"/>
</dbReference>
<comment type="subunit">
    <text evidence="4">This enzyme consists of two polypeptide chains, which are synthesized in precursor form from a single polypeptide.</text>
</comment>
<dbReference type="PANTHER" id="PTHR43881:SF1">
    <property type="entry name" value="GAMMA-GLUTAMYLTRANSPEPTIDASE (AFU_ORTHOLOGUE AFUA_4G13580)"/>
    <property type="match status" value="1"/>
</dbReference>
<keyword evidence="4" id="KW-0865">Zymogen</keyword>
<dbReference type="GO" id="GO:0103068">
    <property type="term" value="F:leukotriene C4 gamma-glutamyl transferase activity"/>
    <property type="evidence" value="ECO:0007669"/>
    <property type="project" value="UniProtKB-EC"/>
</dbReference>
<organism evidence="5 6">
    <name type="scientific">Dongia sedimenti</name>
    <dbReference type="NCBI Taxonomy" id="3064282"/>
    <lineage>
        <taxon>Bacteria</taxon>
        <taxon>Pseudomonadati</taxon>
        <taxon>Pseudomonadota</taxon>
        <taxon>Alphaproteobacteria</taxon>
        <taxon>Rhodospirillales</taxon>
        <taxon>Dongiaceae</taxon>
        <taxon>Dongia</taxon>
    </lineage>
</organism>
<dbReference type="Proteomes" id="UP001230156">
    <property type="component" value="Unassembled WGS sequence"/>
</dbReference>
<keyword evidence="4" id="KW-0317">Glutathione biosynthesis</keyword>
<evidence type="ECO:0000256" key="4">
    <source>
        <dbReference type="RuleBase" id="RU368036"/>
    </source>
</evidence>
<keyword evidence="6" id="KW-1185">Reference proteome</keyword>
<keyword evidence="4 5" id="KW-0012">Acyltransferase</keyword>
<dbReference type="PRINTS" id="PR01210">
    <property type="entry name" value="GGTRANSPTASE"/>
</dbReference>
<keyword evidence="4 5" id="KW-0808">Transferase</keyword>
<evidence type="ECO:0000256" key="3">
    <source>
        <dbReference type="ARBA" id="ARBA00047417"/>
    </source>
</evidence>
<protein>
    <recommendedName>
        <fullName evidence="4">Glutathione hydrolase proenzyme</fullName>
        <ecNumber evidence="4">2.3.2.2</ecNumber>
        <ecNumber evidence="4">3.4.19.13</ecNumber>
    </recommendedName>
    <component>
        <recommendedName>
            <fullName evidence="4">Glutathione hydrolase large chain</fullName>
        </recommendedName>
    </component>
    <component>
        <recommendedName>
            <fullName evidence="4">Glutathione hydrolase small chain</fullName>
        </recommendedName>
    </component>
</protein>
<dbReference type="Gene3D" id="3.60.20.40">
    <property type="match status" value="1"/>
</dbReference>
<dbReference type="InterPro" id="IPR043138">
    <property type="entry name" value="GGT_lsub"/>
</dbReference>
<evidence type="ECO:0000256" key="2">
    <source>
        <dbReference type="ARBA" id="ARBA00001089"/>
    </source>
</evidence>
<dbReference type="EMBL" id="JAUYVI010000002">
    <property type="protein sequence ID" value="MDQ7247231.1"/>
    <property type="molecule type" value="Genomic_DNA"/>
</dbReference>
<keyword evidence="4" id="KW-0378">Hydrolase</keyword>
<evidence type="ECO:0000313" key="6">
    <source>
        <dbReference type="Proteomes" id="UP001230156"/>
    </source>
</evidence>
<evidence type="ECO:0000256" key="1">
    <source>
        <dbReference type="ARBA" id="ARBA00001049"/>
    </source>
</evidence>
<dbReference type="SUPFAM" id="SSF56235">
    <property type="entry name" value="N-terminal nucleophile aminohydrolases (Ntn hydrolases)"/>
    <property type="match status" value="1"/>
</dbReference>
<dbReference type="InterPro" id="IPR043137">
    <property type="entry name" value="GGT_ssub_C"/>
</dbReference>
<comment type="catalytic activity">
    <reaction evidence="2 4">
        <text>glutathione + H2O = L-cysteinylglycine + L-glutamate</text>
        <dbReference type="Rhea" id="RHEA:28807"/>
        <dbReference type="ChEBI" id="CHEBI:15377"/>
        <dbReference type="ChEBI" id="CHEBI:29985"/>
        <dbReference type="ChEBI" id="CHEBI:57925"/>
        <dbReference type="ChEBI" id="CHEBI:61694"/>
        <dbReference type="EC" id="3.4.19.13"/>
    </reaction>
</comment>
<name>A0ABU0YHN6_9PROT</name>
<dbReference type="InterPro" id="IPR029055">
    <property type="entry name" value="Ntn_hydrolases_N"/>
</dbReference>
<gene>
    <name evidence="5" type="primary">ggt</name>
    <name evidence="5" type="ORF">Q8A70_06120</name>
</gene>
<dbReference type="InterPro" id="IPR000101">
    <property type="entry name" value="GGT_peptidase"/>
</dbReference>
<dbReference type="EC" id="2.3.2.2" evidence="4"/>
<comment type="pathway">
    <text evidence="4">Sulfur metabolism; glutathione metabolism.</text>
</comment>
<dbReference type="RefSeq" id="WP_379954632.1">
    <property type="nucleotide sequence ID" value="NZ_JAUYVI010000002.1"/>
</dbReference>
<reference evidence="6" key="1">
    <citation type="submission" date="2023-08" db="EMBL/GenBank/DDBJ databases">
        <title>Rhodospirillaceae gen. nov., a novel taxon isolated from the Yangtze River Yuezi River estuary sludge.</title>
        <authorList>
            <person name="Ruan L."/>
        </authorList>
    </citation>
    <scope>NUCLEOTIDE SEQUENCE [LARGE SCALE GENOMIC DNA]</scope>
    <source>
        <strain evidence="6">R-7</strain>
    </source>
</reference>
<proteinExistence type="inferred from homology"/>
<dbReference type="Gene3D" id="1.10.246.130">
    <property type="match status" value="1"/>
</dbReference>
<sequence length="532" mass="56374">MSGGRDFQAAGRSVVVAGEAAAATAHPLATLTAIEMLLDGGTAMDAAIAAAAVLGVVEPAMTGIGGDCFVLMSVGGTDRVLAYNGAGRAAKAAHPDWFRERGIAKIDADSIHAVTVPGAVEAWCRLAKDHGKLGLDQLLRPAIHYAEDGFPVAPRVARDWAEDAPRLARNPAAAKQYLPGGKAPQTGDRVTLPLLAKTLREIVLKGSAGFYEGWVADDIASTVTAEGGLLRISDLAAHRGGYTLPIKTNYRGLDVWECPPPGQGLTALLMLNILAQFPSIGSGPLSPGRLHLEIEAAKLAYLERDRHIADPDHAHIPVDDLLSEKHARRLAARIDPNHALDLHQAKFLQPHPDTTYLTVVDRDRNAVSFINSIYYGFGSARATERSGILLQNRGACFSLDPAHPNCIGPGKRSMHTIIPAMVTSEGRPVLSFGVMGGDYQPMGQVHALTNMVDFGMDPQAALDCPRVHHEDGVLGAETGLPEDVFLGLADRGHKALRLTAPLGGGQAIFIDWQRGVLLAGSDPRKDGCALGY</sequence>
<dbReference type="Pfam" id="PF01019">
    <property type="entry name" value="G_glu_transpept"/>
    <property type="match status" value="1"/>
</dbReference>
<dbReference type="NCBIfam" id="TIGR00066">
    <property type="entry name" value="g_glut_trans"/>
    <property type="match status" value="1"/>
</dbReference>